<comment type="subcellular location">
    <subcellularLocation>
        <location evidence="1">Secreted</location>
        <location evidence="1">Cell wall</location>
    </subcellularLocation>
</comment>
<sequence length="393" mass="42030">MAFPMSPLVFALIVVFFASSSLATSVTYSVLDYGAKPGGRTDSTQGFLAAWKQVCSSTKPATMYVPPGKFLLRDMVFRGKCKNDGIIIRIDGTLVAPSDYHVIGHSENWLLFENVYGVSILGGIIDGQGTSLWNCKAHGKKCPRGATNLRFSNSNKIAIKGLMSLNSQIFHIVFHGCQNVEMEGVTVSASGESPNTDGIHVQMSSDVTIFNSKIGTGDDCISVGPGTSHLWIENIACGPGHGISIGSLGKQFREPGVQNVTVKTVTLTGTQNGLRIKSWARPSTGFARNILFQDAIMMDVKNPIVINQNYCPHSKNCPHKASGVKVSDVKYQNIHGTSATEVAVKFDCSEKDPCTGIKLENIDLTYKSQPANASCQNADGTSSGSVQPASCLV</sequence>
<keyword evidence="7" id="KW-0961">Cell wall biogenesis/degradation</keyword>
<evidence type="ECO:0000256" key="7">
    <source>
        <dbReference type="ARBA" id="ARBA00023316"/>
    </source>
</evidence>
<organism evidence="11 12">
    <name type="scientific">Manihot esculenta</name>
    <name type="common">Cassava</name>
    <name type="synonym">Jatropha manihot</name>
    <dbReference type="NCBI Taxonomy" id="3983"/>
    <lineage>
        <taxon>Eukaryota</taxon>
        <taxon>Viridiplantae</taxon>
        <taxon>Streptophyta</taxon>
        <taxon>Embryophyta</taxon>
        <taxon>Tracheophyta</taxon>
        <taxon>Spermatophyta</taxon>
        <taxon>Magnoliopsida</taxon>
        <taxon>eudicotyledons</taxon>
        <taxon>Gunneridae</taxon>
        <taxon>Pentapetalae</taxon>
        <taxon>rosids</taxon>
        <taxon>fabids</taxon>
        <taxon>Malpighiales</taxon>
        <taxon>Euphorbiaceae</taxon>
        <taxon>Crotonoideae</taxon>
        <taxon>Manihoteae</taxon>
        <taxon>Manihot</taxon>
    </lineage>
</organism>
<proteinExistence type="inferred from homology"/>
<keyword evidence="10" id="KW-0732">Signal</keyword>
<comment type="caution">
    <text evidence="11">The sequence shown here is derived from an EMBL/GenBank/DDBJ whole genome shotgun (WGS) entry which is preliminary data.</text>
</comment>
<evidence type="ECO:0000313" key="11">
    <source>
        <dbReference type="EMBL" id="OAY50278.1"/>
    </source>
</evidence>
<keyword evidence="4" id="KW-0964">Secreted</keyword>
<keyword evidence="5 9" id="KW-0378">Hydrolase</keyword>
<feature type="active site" evidence="8">
    <location>
        <position position="241"/>
    </location>
</feature>
<dbReference type="Gramene" id="Manes.05G122800.1.v8.1">
    <property type="protein sequence ID" value="Manes.05G122800.1.v8.1.CDS"/>
    <property type="gene ID" value="Manes.05G122800.v8.1"/>
</dbReference>
<evidence type="ECO:0000256" key="5">
    <source>
        <dbReference type="ARBA" id="ARBA00022801"/>
    </source>
</evidence>
<dbReference type="Pfam" id="PF00295">
    <property type="entry name" value="Glyco_hydro_28"/>
    <property type="match status" value="1"/>
</dbReference>
<evidence type="ECO:0000256" key="2">
    <source>
        <dbReference type="ARBA" id="ARBA00008834"/>
    </source>
</evidence>
<feature type="chain" id="PRO_5012587272" description="Polygalacturonase-like" evidence="10">
    <location>
        <begin position="24"/>
        <end position="393"/>
    </location>
</feature>
<gene>
    <name evidence="11" type="ORF">MANES_05G122800v8</name>
</gene>
<dbReference type="Gene3D" id="2.160.20.10">
    <property type="entry name" value="Single-stranded right-handed beta-helix, Pectin lyase-like"/>
    <property type="match status" value="1"/>
</dbReference>
<evidence type="ECO:0000256" key="3">
    <source>
        <dbReference type="ARBA" id="ARBA00022512"/>
    </source>
</evidence>
<keyword evidence="3" id="KW-0134">Cell wall</keyword>
<dbReference type="OrthoDB" id="187139at2759"/>
<dbReference type="PANTHER" id="PTHR31375">
    <property type="match status" value="1"/>
</dbReference>
<dbReference type="InterPro" id="IPR006626">
    <property type="entry name" value="PbH1"/>
</dbReference>
<dbReference type="InterPro" id="IPR011050">
    <property type="entry name" value="Pectin_lyase_fold/virulence"/>
</dbReference>
<evidence type="ECO:0000256" key="9">
    <source>
        <dbReference type="RuleBase" id="RU361169"/>
    </source>
</evidence>
<dbReference type="GO" id="GO:0005975">
    <property type="term" value="P:carbohydrate metabolic process"/>
    <property type="evidence" value="ECO:0007669"/>
    <property type="project" value="InterPro"/>
</dbReference>
<dbReference type="InterPro" id="IPR012334">
    <property type="entry name" value="Pectin_lyas_fold"/>
</dbReference>
<dbReference type="InterPro" id="IPR000743">
    <property type="entry name" value="Glyco_hydro_28"/>
</dbReference>
<reference evidence="12" key="1">
    <citation type="journal article" date="2016" name="Nat. Biotechnol.">
        <title>Sequencing wild and cultivated cassava and related species reveals extensive interspecific hybridization and genetic diversity.</title>
        <authorList>
            <person name="Bredeson J.V."/>
            <person name="Lyons J.B."/>
            <person name="Prochnik S.E."/>
            <person name="Wu G.A."/>
            <person name="Ha C.M."/>
            <person name="Edsinger-Gonzales E."/>
            <person name="Grimwood J."/>
            <person name="Schmutz J."/>
            <person name="Rabbi I.Y."/>
            <person name="Egesi C."/>
            <person name="Nauluvula P."/>
            <person name="Lebot V."/>
            <person name="Ndunguru J."/>
            <person name="Mkamilo G."/>
            <person name="Bart R.S."/>
            <person name="Setter T.L."/>
            <person name="Gleadow R.M."/>
            <person name="Kulakow P."/>
            <person name="Ferguson M.E."/>
            <person name="Rounsley S."/>
            <person name="Rokhsar D.S."/>
        </authorList>
    </citation>
    <scope>NUCLEOTIDE SEQUENCE [LARGE SCALE GENOMIC DNA]</scope>
    <source>
        <strain evidence="12">cv. AM560-2</strain>
    </source>
</reference>
<evidence type="ECO:0000256" key="8">
    <source>
        <dbReference type="PROSITE-ProRule" id="PRU10052"/>
    </source>
</evidence>
<evidence type="ECO:0008006" key="13">
    <source>
        <dbReference type="Google" id="ProtNLM"/>
    </source>
</evidence>
<evidence type="ECO:0000256" key="4">
    <source>
        <dbReference type="ARBA" id="ARBA00022525"/>
    </source>
</evidence>
<dbReference type="FunFam" id="2.160.20.10:FF:000016">
    <property type="entry name" value="Polygalacturonase 7"/>
    <property type="match status" value="1"/>
</dbReference>
<dbReference type="Proteomes" id="UP000091857">
    <property type="component" value="Chromosome 5"/>
</dbReference>
<dbReference type="SMART" id="SM00710">
    <property type="entry name" value="PbH1"/>
    <property type="match status" value="5"/>
</dbReference>
<keyword evidence="6 9" id="KW-0326">Glycosidase</keyword>
<evidence type="ECO:0000256" key="10">
    <source>
        <dbReference type="SAM" id="SignalP"/>
    </source>
</evidence>
<dbReference type="SUPFAM" id="SSF51126">
    <property type="entry name" value="Pectin lyase-like"/>
    <property type="match status" value="1"/>
</dbReference>
<dbReference type="GO" id="GO:0004650">
    <property type="term" value="F:polygalacturonase activity"/>
    <property type="evidence" value="ECO:0007669"/>
    <property type="project" value="InterPro"/>
</dbReference>
<dbReference type="EMBL" id="CM004391">
    <property type="protein sequence ID" value="OAY50278.1"/>
    <property type="molecule type" value="Genomic_DNA"/>
</dbReference>
<protein>
    <recommendedName>
        <fullName evidence="13">Polygalacturonase-like</fullName>
    </recommendedName>
</protein>
<evidence type="ECO:0000256" key="6">
    <source>
        <dbReference type="ARBA" id="ARBA00023295"/>
    </source>
</evidence>
<name>A0A2C9VVK1_MANES</name>
<dbReference type="AlphaFoldDB" id="A0A2C9VVK1"/>
<dbReference type="STRING" id="3983.A0A2C9VVK1"/>
<evidence type="ECO:0000313" key="12">
    <source>
        <dbReference type="Proteomes" id="UP000091857"/>
    </source>
</evidence>
<dbReference type="OMA" id="MFHFVID"/>
<feature type="signal peptide" evidence="10">
    <location>
        <begin position="1"/>
        <end position="23"/>
    </location>
</feature>
<keyword evidence="12" id="KW-1185">Reference proteome</keyword>
<dbReference type="GO" id="GO:0071555">
    <property type="term" value="P:cell wall organization"/>
    <property type="evidence" value="ECO:0007669"/>
    <property type="project" value="UniProtKB-KW"/>
</dbReference>
<evidence type="ECO:0000256" key="1">
    <source>
        <dbReference type="ARBA" id="ARBA00004191"/>
    </source>
</evidence>
<dbReference type="PROSITE" id="PS00502">
    <property type="entry name" value="POLYGALACTURONASE"/>
    <property type="match status" value="1"/>
</dbReference>
<comment type="similarity">
    <text evidence="2 9">Belongs to the glycosyl hydrolase 28 family.</text>
</comment>
<accession>A0A2C9VVK1</accession>